<comment type="caution">
    <text evidence="1">The sequence shown here is derived from an EMBL/GenBank/DDBJ whole genome shotgun (WGS) entry which is preliminary data.</text>
</comment>
<accession>A0A9Q5HYQ7</accession>
<evidence type="ECO:0008006" key="3">
    <source>
        <dbReference type="Google" id="ProtNLM"/>
    </source>
</evidence>
<evidence type="ECO:0000313" key="2">
    <source>
        <dbReference type="Proteomes" id="UP000757232"/>
    </source>
</evidence>
<protein>
    <recommendedName>
        <fullName evidence="3">Mediator complex subunit 1</fullName>
    </recommendedName>
</protein>
<dbReference type="AlphaFoldDB" id="A0A9Q5HYQ7"/>
<sequence length="732" mass="80051">MGSQETLLSFLLQNAPRDRFPSDASPQILHPFASSSPDGPLATLKNLVDASAILSHTLQTYSAFTASDHKLVSILRQSTTLIEGLHTSKQDTHKRVQALKSRACEGIAATYGEPIPLDKETIVEWSISRIEDWGRKNGMEVFKEEEDKNGKMTVMLGGKVLVIDIDLSIQRNAPTSSPRRIVVSNVKTSHALPSGNSGNTLAERSFSLDAFILRTWNDYLNEVQKGDADSSSRAGQISRDIQSHLSYLMKLDNLASSEGDQGIRWFNDTGLINAVTDRISKAEVDALSSDRTFQSSTMNLDVFLSRAHALAIPYLLSPTMSFLVYTSPLAYYSLLCASRRKDSDLSVFQHDMSEAFTKLDIPLPVLREQLTQRRSRPTGTVIATLTLTSISSRLAPQRHAEQRPSLGRPQFRLPGTAILAALDHTLATPPFIPMKDSGSGTDPMQDVWMLDFTEGGHSSGIVMTHTRMREVQQIIDPLNAGSGMGFAIQMQMPPLPGSWVGLLINPTLPPSERYIATYKSPSNAHPPLRLRLTVPNEAGFLLQRVPVSSLREIYGILEIVRDQCWINETLKTINWVAEDLMPESEDEQSDENNMGAPEEDLEALLKDLDAESAVPGLSSISMTVGGGSPPPCIALAFAVHGSTLGGEAYPTSGPRQVAIVLRHDRSRKRGLRTDVNVTAPMAEIGSGVSGITSERPSAGLMEELEETSRRGGTFGTAGKVWSWLTKNNPEAR</sequence>
<reference evidence="1" key="1">
    <citation type="submission" date="2016-06" db="EMBL/GenBank/DDBJ databases">
        <title>Draft Genome sequence of the fungus Inonotus baumii.</title>
        <authorList>
            <person name="Zhu H."/>
            <person name="Lin W."/>
        </authorList>
    </citation>
    <scope>NUCLEOTIDE SEQUENCE</scope>
    <source>
        <strain evidence="1">821</strain>
    </source>
</reference>
<dbReference type="Proteomes" id="UP000757232">
    <property type="component" value="Unassembled WGS sequence"/>
</dbReference>
<gene>
    <name evidence="1" type="ORF">A7U60_g4476</name>
</gene>
<dbReference type="EMBL" id="LNZH02000179">
    <property type="protein sequence ID" value="OCB88434.1"/>
    <property type="molecule type" value="Genomic_DNA"/>
</dbReference>
<proteinExistence type="predicted"/>
<evidence type="ECO:0000313" key="1">
    <source>
        <dbReference type="EMBL" id="OCB88434.1"/>
    </source>
</evidence>
<dbReference type="OrthoDB" id="544685at2759"/>
<organism evidence="1 2">
    <name type="scientific">Sanghuangporus baumii</name>
    <name type="common">Phellinus baumii</name>
    <dbReference type="NCBI Taxonomy" id="108892"/>
    <lineage>
        <taxon>Eukaryota</taxon>
        <taxon>Fungi</taxon>
        <taxon>Dikarya</taxon>
        <taxon>Basidiomycota</taxon>
        <taxon>Agaricomycotina</taxon>
        <taxon>Agaricomycetes</taxon>
        <taxon>Hymenochaetales</taxon>
        <taxon>Hymenochaetaceae</taxon>
        <taxon>Sanghuangporus</taxon>
    </lineage>
</organism>
<keyword evidence="2" id="KW-1185">Reference proteome</keyword>
<name>A0A9Q5HYQ7_SANBA</name>